<name>A0A9W6XX04_9STRA</name>
<organism evidence="3 4">
    <name type="scientific">Phytophthora fragariaefolia</name>
    <dbReference type="NCBI Taxonomy" id="1490495"/>
    <lineage>
        <taxon>Eukaryota</taxon>
        <taxon>Sar</taxon>
        <taxon>Stramenopiles</taxon>
        <taxon>Oomycota</taxon>
        <taxon>Peronosporomycetes</taxon>
        <taxon>Peronosporales</taxon>
        <taxon>Peronosporaceae</taxon>
        <taxon>Phytophthora</taxon>
    </lineage>
</organism>
<dbReference type="Pfam" id="PF13843">
    <property type="entry name" value="DDE_Tnp_1_7"/>
    <property type="match status" value="1"/>
</dbReference>
<evidence type="ECO:0000313" key="3">
    <source>
        <dbReference type="EMBL" id="GMF47025.1"/>
    </source>
</evidence>
<comment type="caution">
    <text evidence="3">The sequence shown here is derived from an EMBL/GenBank/DDBJ whole genome shotgun (WGS) entry which is preliminary data.</text>
</comment>
<dbReference type="PANTHER" id="PTHR46599">
    <property type="entry name" value="PIGGYBAC TRANSPOSABLE ELEMENT-DERIVED PROTEIN 4"/>
    <property type="match status" value="1"/>
</dbReference>
<dbReference type="OrthoDB" id="126899at2759"/>
<evidence type="ECO:0000313" key="4">
    <source>
        <dbReference type="Proteomes" id="UP001165121"/>
    </source>
</evidence>
<feature type="region of interest" description="Disordered" evidence="1">
    <location>
        <begin position="484"/>
        <end position="505"/>
    </location>
</feature>
<dbReference type="Proteomes" id="UP001165121">
    <property type="component" value="Unassembled WGS sequence"/>
</dbReference>
<sequence length="523" mass="57394">MIGPLTLSRGAAIVSSELYHTKLSQTQVAPSVMLWCKKSVELVLVELLARQPSVGAIGDAVVSEVGRAGAGGVAGEAAVGGRGARGMEHEEGVRTWGRCSVYDQTTVLEVTRPLFGTNRIVNMDNYYTSIQLLQELRRKGLYGRGTIHATSKHFSAHTILHKDDCVRGEYRQAVSHDHSILAASWRDGNVVNLVSNADATKITTVTRMIGSEKQPFSAPECVAQYNTNMQGVDRLDQQRGRFSTADGHSYKRWYKKLALALIDVARSNAHLTRHLATGEPAAHDPHRMFLMELVGELLNGQWKNAPSDGRMLFSGGMLNDEEADRVDAPSSLQHASAPTELSTAACTSVASRQIHAEKSRKRRRCIVCRWERRYPTEVTNYCLTHGVSLCRIVHNRPAEPSVCPSTASTCWDKFHQFYYPSGLFTDKGNVRRCSKLAKLKDTHKLTSQAVRRPDAARQIVLGLKALVQWMLPIDPGALYPTDRKMGSTTCPRSSSKISVGSSAAGGLGGDEARGLGGCRSWRR</sequence>
<dbReference type="EMBL" id="BSXT01002068">
    <property type="protein sequence ID" value="GMF47025.1"/>
    <property type="molecule type" value="Genomic_DNA"/>
</dbReference>
<dbReference type="PANTHER" id="PTHR46599:SF3">
    <property type="entry name" value="PIGGYBAC TRANSPOSABLE ELEMENT-DERIVED PROTEIN 4"/>
    <property type="match status" value="1"/>
</dbReference>
<keyword evidence="4" id="KW-1185">Reference proteome</keyword>
<dbReference type="AlphaFoldDB" id="A0A9W6XX04"/>
<evidence type="ECO:0000256" key="1">
    <source>
        <dbReference type="SAM" id="MobiDB-lite"/>
    </source>
</evidence>
<feature type="compositionally biased region" description="Low complexity" evidence="1">
    <location>
        <begin position="493"/>
        <end position="502"/>
    </location>
</feature>
<gene>
    <name evidence="3" type="ORF">Pfra01_001757100</name>
</gene>
<accession>A0A9W6XX04</accession>
<proteinExistence type="predicted"/>
<dbReference type="InterPro" id="IPR029526">
    <property type="entry name" value="PGBD"/>
</dbReference>
<feature type="domain" description="PiggyBac transposable element-derived protein" evidence="2">
    <location>
        <begin position="92"/>
        <end position="270"/>
    </location>
</feature>
<protein>
    <submittedName>
        <fullName evidence="3">Unnamed protein product</fullName>
    </submittedName>
</protein>
<evidence type="ECO:0000259" key="2">
    <source>
        <dbReference type="Pfam" id="PF13843"/>
    </source>
</evidence>
<reference evidence="3" key="1">
    <citation type="submission" date="2023-04" db="EMBL/GenBank/DDBJ databases">
        <title>Phytophthora fragariaefolia NBRC 109709.</title>
        <authorList>
            <person name="Ichikawa N."/>
            <person name="Sato H."/>
            <person name="Tonouchi N."/>
        </authorList>
    </citation>
    <scope>NUCLEOTIDE SEQUENCE</scope>
    <source>
        <strain evidence="3">NBRC 109709</strain>
    </source>
</reference>